<feature type="region of interest" description="Disordered" evidence="1">
    <location>
        <begin position="68"/>
        <end position="90"/>
    </location>
</feature>
<evidence type="ECO:0000256" key="1">
    <source>
        <dbReference type="SAM" id="MobiDB-lite"/>
    </source>
</evidence>
<reference evidence="2" key="1">
    <citation type="submission" date="2014-12" db="EMBL/GenBank/DDBJ databases">
        <title>Insight into the proteome of Arion vulgaris.</title>
        <authorList>
            <person name="Aradska J."/>
            <person name="Bulat T."/>
            <person name="Smidak R."/>
            <person name="Sarate P."/>
            <person name="Gangsoo J."/>
            <person name="Sialana F."/>
            <person name="Bilban M."/>
            <person name="Lubec G."/>
        </authorList>
    </citation>
    <scope>NUCLEOTIDE SEQUENCE</scope>
    <source>
        <tissue evidence="2">Skin</tissue>
    </source>
</reference>
<organism evidence="2">
    <name type="scientific">Arion vulgaris</name>
    <dbReference type="NCBI Taxonomy" id="1028688"/>
    <lineage>
        <taxon>Eukaryota</taxon>
        <taxon>Metazoa</taxon>
        <taxon>Spiralia</taxon>
        <taxon>Lophotrochozoa</taxon>
        <taxon>Mollusca</taxon>
        <taxon>Gastropoda</taxon>
        <taxon>Heterobranchia</taxon>
        <taxon>Euthyneura</taxon>
        <taxon>Panpulmonata</taxon>
        <taxon>Eupulmonata</taxon>
        <taxon>Stylommatophora</taxon>
        <taxon>Helicina</taxon>
        <taxon>Arionoidea</taxon>
        <taxon>Arionidae</taxon>
        <taxon>Arion</taxon>
    </lineage>
</organism>
<feature type="compositionally biased region" description="Polar residues" evidence="1">
    <location>
        <begin position="71"/>
        <end position="84"/>
    </location>
</feature>
<name>A0A0B6Y1X1_9EUPU</name>
<feature type="non-terminal residue" evidence="2">
    <location>
        <position position="1"/>
    </location>
</feature>
<gene>
    <name evidence="2" type="primary">ORF7944</name>
</gene>
<dbReference type="EMBL" id="HACG01002635">
    <property type="protein sequence ID" value="CEK49500.1"/>
    <property type="molecule type" value="Transcribed_RNA"/>
</dbReference>
<protein>
    <submittedName>
        <fullName evidence="2">Uncharacterized protein</fullName>
    </submittedName>
</protein>
<evidence type="ECO:0000313" key="2">
    <source>
        <dbReference type="EMBL" id="CEK49500.1"/>
    </source>
</evidence>
<dbReference type="AlphaFoldDB" id="A0A0B6Y1X1"/>
<sequence length="90" mass="10361">GKSEEDDVVQNDVNLVYHYQPESEESGRCLSPVSEDSENGVPTISNMRRFSLPHVVRKDLNFYLGMRKDSNMNPNQQPRRQSLPTAVMFF</sequence>
<feature type="non-terminal residue" evidence="2">
    <location>
        <position position="90"/>
    </location>
</feature>
<accession>A0A0B6Y1X1</accession>
<proteinExistence type="predicted"/>
<feature type="region of interest" description="Disordered" evidence="1">
    <location>
        <begin position="21"/>
        <end position="44"/>
    </location>
</feature>